<dbReference type="AlphaFoldDB" id="A0A9X0W9Q2"/>
<reference evidence="1 2" key="1">
    <citation type="journal article" date="2020" name="Microorganisms">
        <title>Osmotic Adaptation and Compatible Solute Biosynthesis of Phototrophic Bacteria as Revealed from Genome Analyses.</title>
        <authorList>
            <person name="Imhoff J.F."/>
            <person name="Rahn T."/>
            <person name="Kunzel S."/>
            <person name="Keller A."/>
            <person name="Neulinger S.C."/>
        </authorList>
    </citation>
    <scope>NUCLEOTIDE SEQUENCE [LARGE SCALE GENOMIC DNA]</scope>
    <source>
        <strain evidence="1 2">DSM 25653</strain>
    </source>
</reference>
<evidence type="ECO:0000313" key="1">
    <source>
        <dbReference type="EMBL" id="MBK1619250.1"/>
    </source>
</evidence>
<sequence>MRKASLVWVEVYAPALMRLAEPSRLALWKGLRGCDEHPSLHAKLVDCHQEGVRCTAGPCRRTEPPAPQARQTFMPALWHQVCSLSFNREMRGLRLFCPVGAAGRVIAVLPMIDHSSDLPLI</sequence>
<protein>
    <submittedName>
        <fullName evidence="1">Uncharacterized protein</fullName>
    </submittedName>
</protein>
<keyword evidence="2" id="KW-1185">Reference proteome</keyword>
<accession>A0A9X0W9Q2</accession>
<organism evidence="1 2">
    <name type="scientific">Lamprobacter modestohalophilus</name>
    <dbReference type="NCBI Taxonomy" id="1064514"/>
    <lineage>
        <taxon>Bacteria</taxon>
        <taxon>Pseudomonadati</taxon>
        <taxon>Pseudomonadota</taxon>
        <taxon>Gammaproteobacteria</taxon>
        <taxon>Chromatiales</taxon>
        <taxon>Chromatiaceae</taxon>
        <taxon>Lamprobacter</taxon>
    </lineage>
</organism>
<dbReference type="EMBL" id="NRRY01000019">
    <property type="protein sequence ID" value="MBK1619250.1"/>
    <property type="molecule type" value="Genomic_DNA"/>
</dbReference>
<comment type="caution">
    <text evidence="1">The sequence shown here is derived from an EMBL/GenBank/DDBJ whole genome shotgun (WGS) entry which is preliminary data.</text>
</comment>
<proteinExistence type="predicted"/>
<dbReference type="Proteomes" id="UP001138768">
    <property type="component" value="Unassembled WGS sequence"/>
</dbReference>
<name>A0A9X0W9Q2_9GAMM</name>
<evidence type="ECO:0000313" key="2">
    <source>
        <dbReference type="Proteomes" id="UP001138768"/>
    </source>
</evidence>
<gene>
    <name evidence="1" type="ORF">CKO42_12550</name>
</gene>